<gene>
    <name evidence="1" type="ORF">ACOLOM_LOCUS883</name>
</gene>
<proteinExistence type="predicted"/>
<sequence length="185" mass="21477">MKECAKNECESYVSLDNGAFVFRHIYMDDFEKEFNVKPIHVPIIDPSVSDLLRNHNLTYDLKNDPELNPSAVEDVVQETKNYAHAIEDLKRKVDNGTFVDDGGLYVRWVNEILRYGMFAGREFMEGEMLGVYAGLIVRDSIDNEYAWEYNYLVDVKDRNGKKVEISVDGKNFGNYLRFANHRDCK</sequence>
<protein>
    <submittedName>
        <fullName evidence="1">11695_t:CDS:1</fullName>
    </submittedName>
</protein>
<dbReference type="EMBL" id="CAJVPT010000959">
    <property type="protein sequence ID" value="CAG8453926.1"/>
    <property type="molecule type" value="Genomic_DNA"/>
</dbReference>
<reference evidence="1" key="1">
    <citation type="submission" date="2021-06" db="EMBL/GenBank/DDBJ databases">
        <authorList>
            <person name="Kallberg Y."/>
            <person name="Tangrot J."/>
            <person name="Rosling A."/>
        </authorList>
    </citation>
    <scope>NUCLEOTIDE SEQUENCE</scope>
    <source>
        <strain evidence="1">CL356</strain>
    </source>
</reference>
<organism evidence="1 2">
    <name type="scientific">Acaulospora colombiana</name>
    <dbReference type="NCBI Taxonomy" id="27376"/>
    <lineage>
        <taxon>Eukaryota</taxon>
        <taxon>Fungi</taxon>
        <taxon>Fungi incertae sedis</taxon>
        <taxon>Mucoromycota</taxon>
        <taxon>Glomeromycotina</taxon>
        <taxon>Glomeromycetes</taxon>
        <taxon>Diversisporales</taxon>
        <taxon>Acaulosporaceae</taxon>
        <taxon>Acaulospora</taxon>
    </lineage>
</organism>
<comment type="caution">
    <text evidence="1">The sequence shown here is derived from an EMBL/GenBank/DDBJ whole genome shotgun (WGS) entry which is preliminary data.</text>
</comment>
<name>A0ACA9K5K8_9GLOM</name>
<dbReference type="Proteomes" id="UP000789525">
    <property type="component" value="Unassembled WGS sequence"/>
</dbReference>
<accession>A0ACA9K5K8</accession>
<keyword evidence="2" id="KW-1185">Reference proteome</keyword>
<evidence type="ECO:0000313" key="1">
    <source>
        <dbReference type="EMBL" id="CAG8453926.1"/>
    </source>
</evidence>
<evidence type="ECO:0000313" key="2">
    <source>
        <dbReference type="Proteomes" id="UP000789525"/>
    </source>
</evidence>